<dbReference type="SMART" id="SM00355">
    <property type="entry name" value="ZnF_C2H2"/>
    <property type="match status" value="6"/>
</dbReference>
<feature type="domain" description="C2H2-type" evidence="10">
    <location>
        <begin position="421"/>
        <end position="449"/>
    </location>
</feature>
<proteinExistence type="inferred from homology"/>
<dbReference type="InterPro" id="IPR012934">
    <property type="entry name" value="Znf_AD"/>
</dbReference>
<evidence type="ECO:0000256" key="6">
    <source>
        <dbReference type="ARBA" id="ARBA00037948"/>
    </source>
</evidence>
<dbReference type="AlphaFoldDB" id="A0A7E5WUI5"/>
<keyword evidence="3 7" id="KW-0863">Zinc-finger</keyword>
<feature type="domain" description="ZAD" evidence="11">
    <location>
        <begin position="13"/>
        <end position="95"/>
    </location>
</feature>
<dbReference type="Proteomes" id="UP000322000">
    <property type="component" value="Chromosome 26"/>
</dbReference>
<dbReference type="Pfam" id="PF00096">
    <property type="entry name" value="zf-C2H2"/>
    <property type="match status" value="1"/>
</dbReference>
<evidence type="ECO:0000313" key="13">
    <source>
        <dbReference type="RefSeq" id="XP_026743937.1"/>
    </source>
</evidence>
<evidence type="ECO:0000256" key="5">
    <source>
        <dbReference type="ARBA" id="ARBA00023242"/>
    </source>
</evidence>
<evidence type="ECO:0000259" key="10">
    <source>
        <dbReference type="PROSITE" id="PS50157"/>
    </source>
</evidence>
<sequence>MDTKNTDWRAGPNVCRCCLTEGCYKDISTEYFWMGKREVYAEMLSDTLNLSIAYSQSGGPNSHSRLICELCISRLRDASDFRRQVVECEKTFIQHLDATGTSETEVLVEPIDSSVKLEQVKQEKRVSDDEFDDRIDFDDDDDDLDDQPLTTLASKIPKKESEDLLEILDTTKPAEKRKSTTKTKASPAKKSKTVKKDTVKATASKVAAKGEKKKKEFDPLVEARQNAKIVLRYSTAYPFRIPANDMVCVYCCEPYEDPKLYREHMRLEHSSFNVNTAFAHTMSSEEYLKVDCTEIGCRLCAKSLDSLTSLAEHLVKDHNKEINLNAEIGLQVFKLGQERWVCAICSQKFPSLRALSRHNSCHYHKYTCETCGKSYISRENLNKHILFGHSQEKICVKCRKSFPNSEDRRQHILANRRCWPFCCNLCGDRFVSRKLKSTHMTEVHSVGNAKKSHNCPECDRSFSEWRQAK</sequence>
<evidence type="ECO:0000256" key="7">
    <source>
        <dbReference type="PROSITE-ProRule" id="PRU00042"/>
    </source>
</evidence>
<accession>A0A7E5WUI5</accession>
<dbReference type="Gene3D" id="3.30.160.60">
    <property type="entry name" value="Classic Zinc Finger"/>
    <property type="match status" value="3"/>
</dbReference>
<dbReference type="GO" id="GO:0000981">
    <property type="term" value="F:DNA-binding transcription factor activity, RNA polymerase II-specific"/>
    <property type="evidence" value="ECO:0007669"/>
    <property type="project" value="TreeGrafter"/>
</dbReference>
<feature type="domain" description="C2H2-type" evidence="10">
    <location>
        <begin position="366"/>
        <end position="394"/>
    </location>
</feature>
<dbReference type="SUPFAM" id="SSF57667">
    <property type="entry name" value="beta-beta-alpha zinc fingers"/>
    <property type="match status" value="2"/>
</dbReference>
<dbReference type="RefSeq" id="XP_026743937.1">
    <property type="nucleotide sequence ID" value="XM_026888136.1"/>
</dbReference>
<name>A0A7E5WUI5_TRINI</name>
<organism evidence="12 13">
    <name type="scientific">Trichoplusia ni</name>
    <name type="common">Cabbage looper</name>
    <dbReference type="NCBI Taxonomy" id="7111"/>
    <lineage>
        <taxon>Eukaryota</taxon>
        <taxon>Metazoa</taxon>
        <taxon>Ecdysozoa</taxon>
        <taxon>Arthropoda</taxon>
        <taxon>Hexapoda</taxon>
        <taxon>Insecta</taxon>
        <taxon>Pterygota</taxon>
        <taxon>Neoptera</taxon>
        <taxon>Endopterygota</taxon>
        <taxon>Lepidoptera</taxon>
        <taxon>Glossata</taxon>
        <taxon>Ditrysia</taxon>
        <taxon>Noctuoidea</taxon>
        <taxon>Noctuidae</taxon>
        <taxon>Plusiinae</taxon>
        <taxon>Trichoplusia</taxon>
    </lineage>
</organism>
<evidence type="ECO:0000256" key="9">
    <source>
        <dbReference type="SAM" id="MobiDB-lite"/>
    </source>
</evidence>
<keyword evidence="12" id="KW-1185">Reference proteome</keyword>
<evidence type="ECO:0000313" key="12">
    <source>
        <dbReference type="Proteomes" id="UP000322000"/>
    </source>
</evidence>
<dbReference type="PROSITE" id="PS50157">
    <property type="entry name" value="ZINC_FINGER_C2H2_2"/>
    <property type="match status" value="2"/>
</dbReference>
<dbReference type="PANTHER" id="PTHR24388">
    <property type="entry name" value="ZINC FINGER PROTEIN"/>
    <property type="match status" value="1"/>
</dbReference>
<evidence type="ECO:0000256" key="4">
    <source>
        <dbReference type="ARBA" id="ARBA00022833"/>
    </source>
</evidence>
<feature type="binding site" evidence="8">
    <location>
        <position position="18"/>
    </location>
    <ligand>
        <name>Zn(2+)</name>
        <dbReference type="ChEBI" id="CHEBI:29105"/>
    </ligand>
</feature>
<dbReference type="GO" id="GO:0000978">
    <property type="term" value="F:RNA polymerase II cis-regulatory region sequence-specific DNA binding"/>
    <property type="evidence" value="ECO:0007669"/>
    <property type="project" value="TreeGrafter"/>
</dbReference>
<feature type="binding site" evidence="8">
    <location>
        <position position="68"/>
    </location>
    <ligand>
        <name>Zn(2+)</name>
        <dbReference type="ChEBI" id="CHEBI:29105"/>
    </ligand>
</feature>
<feature type="binding site" evidence="8">
    <location>
        <position position="15"/>
    </location>
    <ligand>
        <name>Zn(2+)</name>
        <dbReference type="ChEBI" id="CHEBI:29105"/>
    </ligand>
</feature>
<dbReference type="InterPro" id="IPR013087">
    <property type="entry name" value="Znf_C2H2_type"/>
</dbReference>
<dbReference type="PANTHER" id="PTHR24388:SF53">
    <property type="entry name" value="CHORION TRANSCRIPTION FACTOR CF2-RELATED"/>
    <property type="match status" value="1"/>
</dbReference>
<dbReference type="SMART" id="SM00868">
    <property type="entry name" value="zf-AD"/>
    <property type="match status" value="2"/>
</dbReference>
<keyword evidence="2" id="KW-0677">Repeat</keyword>
<dbReference type="PROSITE" id="PS00028">
    <property type="entry name" value="ZINC_FINGER_C2H2_1"/>
    <property type="match status" value="3"/>
</dbReference>
<comment type="similarity">
    <text evidence="6">Belongs to the snail C2H2-type zinc-finger protein family.</text>
</comment>
<evidence type="ECO:0000256" key="8">
    <source>
        <dbReference type="PROSITE-ProRule" id="PRU01263"/>
    </source>
</evidence>
<dbReference type="InterPro" id="IPR036236">
    <property type="entry name" value="Znf_C2H2_sf"/>
</dbReference>
<feature type="binding site" evidence="8">
    <location>
        <position position="71"/>
    </location>
    <ligand>
        <name>Zn(2+)</name>
        <dbReference type="ChEBI" id="CHEBI:29105"/>
    </ligand>
</feature>
<dbReference type="GO" id="GO:0008270">
    <property type="term" value="F:zinc ion binding"/>
    <property type="evidence" value="ECO:0007669"/>
    <property type="project" value="UniProtKB-UniRule"/>
</dbReference>
<dbReference type="GeneID" id="113505446"/>
<evidence type="ECO:0000259" key="11">
    <source>
        <dbReference type="PROSITE" id="PS51915"/>
    </source>
</evidence>
<evidence type="ECO:0000256" key="3">
    <source>
        <dbReference type="ARBA" id="ARBA00022771"/>
    </source>
</evidence>
<feature type="region of interest" description="Disordered" evidence="9">
    <location>
        <begin position="167"/>
        <end position="197"/>
    </location>
</feature>
<dbReference type="PROSITE" id="PS51915">
    <property type="entry name" value="ZAD"/>
    <property type="match status" value="1"/>
</dbReference>
<keyword evidence="1 8" id="KW-0479">Metal-binding</keyword>
<dbReference type="GO" id="GO:0005634">
    <property type="term" value="C:nucleus"/>
    <property type="evidence" value="ECO:0007669"/>
    <property type="project" value="InterPro"/>
</dbReference>
<evidence type="ECO:0000256" key="2">
    <source>
        <dbReference type="ARBA" id="ARBA00022737"/>
    </source>
</evidence>
<gene>
    <name evidence="13" type="primary">LOC113505446</name>
</gene>
<evidence type="ECO:0000256" key="1">
    <source>
        <dbReference type="ARBA" id="ARBA00022723"/>
    </source>
</evidence>
<dbReference type="Pfam" id="PF07776">
    <property type="entry name" value="zf-AD"/>
    <property type="match status" value="1"/>
</dbReference>
<keyword evidence="4 8" id="KW-0862">Zinc</keyword>
<keyword evidence="5" id="KW-0539">Nucleus</keyword>
<reference evidence="13" key="1">
    <citation type="submission" date="2025-08" db="UniProtKB">
        <authorList>
            <consortium name="RefSeq"/>
        </authorList>
    </citation>
    <scope>IDENTIFICATION</scope>
</reference>
<protein>
    <submittedName>
        <fullName evidence="13">Myoneurin-like isoform X11</fullName>
    </submittedName>
</protein>
<dbReference type="InterPro" id="IPR050527">
    <property type="entry name" value="Snail/Krueppel_Znf"/>
</dbReference>